<comment type="caution">
    <text evidence="1">The sequence shown here is derived from an EMBL/GenBank/DDBJ whole genome shotgun (WGS) entry which is preliminary data.</text>
</comment>
<protein>
    <submittedName>
        <fullName evidence="1">Uncharacterized protein</fullName>
    </submittedName>
</protein>
<gene>
    <name evidence="1" type="ORF">BTO13_11995</name>
</gene>
<evidence type="ECO:0000313" key="1">
    <source>
        <dbReference type="EMBL" id="PQJ75899.1"/>
    </source>
</evidence>
<dbReference type="Proteomes" id="UP000237608">
    <property type="component" value="Unassembled WGS sequence"/>
</dbReference>
<reference evidence="1 2" key="1">
    <citation type="submission" date="2016-12" db="EMBL/GenBank/DDBJ databases">
        <title>Trade-off between light-utilization and light-protection in marine flavobacteria.</title>
        <authorList>
            <person name="Kumagai Y."/>
            <person name="Yoshizawa S."/>
            <person name="Kogure K."/>
            <person name="Iwasaki W."/>
        </authorList>
    </citation>
    <scope>NUCLEOTIDE SEQUENCE [LARGE SCALE GENOMIC DNA]</scope>
    <source>
        <strain evidence="1 2">KCTC 22729</strain>
    </source>
</reference>
<organism evidence="1 2">
    <name type="scientific">Polaribacter gangjinensis</name>
    <dbReference type="NCBI Taxonomy" id="574710"/>
    <lineage>
        <taxon>Bacteria</taxon>
        <taxon>Pseudomonadati</taxon>
        <taxon>Bacteroidota</taxon>
        <taxon>Flavobacteriia</taxon>
        <taxon>Flavobacteriales</taxon>
        <taxon>Flavobacteriaceae</taxon>
    </lineage>
</organism>
<sequence>MFFFVKKQIKTISTIKNYQLKTLFKQQQMKQVFTLLLVLSSLMIYSQENNANDEILYPPVGFEHPSHFDVTVKVVNCKGTPTVLVTTFNENHDGKNLEISFQITITDNNGKSEVFNFPKKSYEYGKMQISDCSNVTYNASSILDWTRDNSTKTIKLKFDYEN</sequence>
<proteinExistence type="predicted"/>
<name>A0A2S7WE54_9FLAO</name>
<accession>A0A2S7WE54</accession>
<dbReference type="EMBL" id="MSCL01000001">
    <property type="protein sequence ID" value="PQJ75899.1"/>
    <property type="molecule type" value="Genomic_DNA"/>
</dbReference>
<keyword evidence="2" id="KW-1185">Reference proteome</keyword>
<evidence type="ECO:0000313" key="2">
    <source>
        <dbReference type="Proteomes" id="UP000237608"/>
    </source>
</evidence>
<dbReference type="AlphaFoldDB" id="A0A2S7WE54"/>